<dbReference type="EMBL" id="SVER01000075">
    <property type="protein sequence ID" value="MBE5921022.1"/>
    <property type="molecule type" value="Genomic_DNA"/>
</dbReference>
<dbReference type="Pfam" id="PF12844">
    <property type="entry name" value="HTH_19"/>
    <property type="match status" value="1"/>
</dbReference>
<dbReference type="AlphaFoldDB" id="A0A927UC17"/>
<sequence>MMKKVNRNNGVIDVTTVGGRIKKLRTDAGFTQEQLALELHLEGKSAISNYENNSRGVSAEMLTQLSHLFHVSADYILNGDSPDNLDPIVNEAIEILNNLKTDKAKKSALEMLRQIQILEG</sequence>
<gene>
    <name evidence="3" type="ORF">E7272_14490</name>
</gene>
<dbReference type="PANTHER" id="PTHR46558:SF11">
    <property type="entry name" value="HTH-TYPE TRANSCRIPTIONAL REGULATOR XRE"/>
    <property type="match status" value="1"/>
</dbReference>
<comment type="caution">
    <text evidence="3">The sequence shown here is derived from an EMBL/GenBank/DDBJ whole genome shotgun (WGS) entry which is preliminary data.</text>
</comment>
<organism evidence="3 4">
    <name type="scientific">Pseudobutyrivibrio ruminis</name>
    <dbReference type="NCBI Taxonomy" id="46206"/>
    <lineage>
        <taxon>Bacteria</taxon>
        <taxon>Bacillati</taxon>
        <taxon>Bacillota</taxon>
        <taxon>Clostridia</taxon>
        <taxon>Lachnospirales</taxon>
        <taxon>Lachnospiraceae</taxon>
        <taxon>Pseudobutyrivibrio</taxon>
    </lineage>
</organism>
<evidence type="ECO:0000313" key="4">
    <source>
        <dbReference type="Proteomes" id="UP000766246"/>
    </source>
</evidence>
<reference evidence="3" key="1">
    <citation type="submission" date="2019-04" db="EMBL/GenBank/DDBJ databases">
        <title>Evolution of Biomass-Degrading Anaerobic Consortia Revealed by Metagenomics.</title>
        <authorList>
            <person name="Peng X."/>
        </authorList>
    </citation>
    <scope>NUCLEOTIDE SEQUENCE</scope>
    <source>
        <strain evidence="3">SIG311</strain>
    </source>
</reference>
<dbReference type="Proteomes" id="UP000766246">
    <property type="component" value="Unassembled WGS sequence"/>
</dbReference>
<dbReference type="PROSITE" id="PS50943">
    <property type="entry name" value="HTH_CROC1"/>
    <property type="match status" value="1"/>
</dbReference>
<dbReference type="SUPFAM" id="SSF47413">
    <property type="entry name" value="lambda repressor-like DNA-binding domains"/>
    <property type="match status" value="1"/>
</dbReference>
<keyword evidence="1" id="KW-0238">DNA-binding</keyword>
<dbReference type="RefSeq" id="WP_304175331.1">
    <property type="nucleotide sequence ID" value="NZ_SVET01000008.1"/>
</dbReference>
<dbReference type="Gene3D" id="1.10.260.40">
    <property type="entry name" value="lambda repressor-like DNA-binding domains"/>
    <property type="match status" value="1"/>
</dbReference>
<protein>
    <submittedName>
        <fullName evidence="3">Helix-turn-helix transcriptional regulator</fullName>
    </submittedName>
</protein>
<evidence type="ECO:0000259" key="2">
    <source>
        <dbReference type="PROSITE" id="PS50943"/>
    </source>
</evidence>
<accession>A0A927UC17</accession>
<name>A0A927UC17_9FIRM</name>
<evidence type="ECO:0000256" key="1">
    <source>
        <dbReference type="ARBA" id="ARBA00023125"/>
    </source>
</evidence>
<dbReference type="InterPro" id="IPR010982">
    <property type="entry name" value="Lambda_DNA-bd_dom_sf"/>
</dbReference>
<dbReference type="InterPro" id="IPR001387">
    <property type="entry name" value="Cro/C1-type_HTH"/>
</dbReference>
<evidence type="ECO:0000313" key="3">
    <source>
        <dbReference type="EMBL" id="MBE5921022.1"/>
    </source>
</evidence>
<dbReference type="GO" id="GO:0003677">
    <property type="term" value="F:DNA binding"/>
    <property type="evidence" value="ECO:0007669"/>
    <property type="project" value="UniProtKB-KW"/>
</dbReference>
<proteinExistence type="predicted"/>
<dbReference type="CDD" id="cd00093">
    <property type="entry name" value="HTH_XRE"/>
    <property type="match status" value="1"/>
</dbReference>
<dbReference type="SMART" id="SM00530">
    <property type="entry name" value="HTH_XRE"/>
    <property type="match status" value="1"/>
</dbReference>
<dbReference type="PANTHER" id="PTHR46558">
    <property type="entry name" value="TRACRIPTIONAL REGULATORY PROTEIN-RELATED-RELATED"/>
    <property type="match status" value="1"/>
</dbReference>
<feature type="domain" description="HTH cro/C1-type" evidence="2">
    <location>
        <begin position="21"/>
        <end position="76"/>
    </location>
</feature>